<dbReference type="KEGG" id="pman:OU5_4989"/>
<sequence>MVETEQLAISVMWFSGGPRYRSSRASLAPTGVWCAFSGAFQAYHGNL</sequence>
<accession>A0A024EI83</accession>
<dbReference type="HOGENOM" id="CLU_3172196_0_0_6"/>
<proteinExistence type="predicted"/>
<dbReference type="AlphaFoldDB" id="A0A024EI83"/>
<protein>
    <submittedName>
        <fullName evidence="1">Uncharacterized protein</fullName>
    </submittedName>
</protein>
<name>A0A024EI83_9PSED</name>
<evidence type="ECO:0000313" key="1">
    <source>
        <dbReference type="EMBL" id="AHZ72068.1"/>
    </source>
</evidence>
<dbReference type="Proteomes" id="UP000026913">
    <property type="component" value="Chromosome"/>
</dbReference>
<reference evidence="1 2" key="1">
    <citation type="journal article" date="2012" name="J. Bacteriol.">
        <title>Genome sequence of cold-adapted Pseudomonas mandelii strain JR-1.</title>
        <authorList>
            <person name="Jang S.H."/>
            <person name="Kim J."/>
            <person name="Kim J."/>
            <person name="Hong S."/>
            <person name="Lee C."/>
        </authorList>
    </citation>
    <scope>NUCLEOTIDE SEQUENCE [LARGE SCALE GENOMIC DNA]</scope>
    <source>
        <strain evidence="1 2">JR-1</strain>
    </source>
</reference>
<dbReference type="EMBL" id="CP005960">
    <property type="protein sequence ID" value="AHZ72068.1"/>
    <property type="molecule type" value="Genomic_DNA"/>
</dbReference>
<gene>
    <name evidence="1" type="ORF">OU5_4989</name>
</gene>
<evidence type="ECO:0000313" key="2">
    <source>
        <dbReference type="Proteomes" id="UP000026913"/>
    </source>
</evidence>
<organism evidence="1 2">
    <name type="scientific">Pseudomonas mandelii JR-1</name>
    <dbReference type="NCBI Taxonomy" id="1147786"/>
    <lineage>
        <taxon>Bacteria</taxon>
        <taxon>Pseudomonadati</taxon>
        <taxon>Pseudomonadota</taxon>
        <taxon>Gammaproteobacteria</taxon>
        <taxon>Pseudomonadales</taxon>
        <taxon>Pseudomonadaceae</taxon>
        <taxon>Pseudomonas</taxon>
    </lineage>
</organism>